<organism evidence="1 2">
    <name type="scientific">Chaetomium globosum (strain ATCC 6205 / CBS 148.51 / DSM 1962 / NBRC 6347 / NRRL 1970)</name>
    <name type="common">Soil fungus</name>
    <dbReference type="NCBI Taxonomy" id="306901"/>
    <lineage>
        <taxon>Eukaryota</taxon>
        <taxon>Fungi</taxon>
        <taxon>Dikarya</taxon>
        <taxon>Ascomycota</taxon>
        <taxon>Pezizomycotina</taxon>
        <taxon>Sordariomycetes</taxon>
        <taxon>Sordariomycetidae</taxon>
        <taxon>Sordariales</taxon>
        <taxon>Chaetomiaceae</taxon>
        <taxon>Chaetomium</taxon>
    </lineage>
</organism>
<name>Q2GPI0_CHAGB</name>
<gene>
    <name evidence="1" type="ORF">CHGG_10124</name>
</gene>
<dbReference type="GeneID" id="4396850"/>
<dbReference type="Proteomes" id="UP000001056">
    <property type="component" value="Unassembled WGS sequence"/>
</dbReference>
<dbReference type="RefSeq" id="XP_001228051.1">
    <property type="nucleotide sequence ID" value="XM_001228050.1"/>
</dbReference>
<keyword evidence="2" id="KW-1185">Reference proteome</keyword>
<evidence type="ECO:0000313" key="2">
    <source>
        <dbReference type="Proteomes" id="UP000001056"/>
    </source>
</evidence>
<evidence type="ECO:0000313" key="1">
    <source>
        <dbReference type="EMBL" id="EAQ83720.1"/>
    </source>
</evidence>
<dbReference type="AlphaFoldDB" id="Q2GPI0"/>
<dbReference type="EMBL" id="CH408035">
    <property type="protein sequence ID" value="EAQ83720.1"/>
    <property type="molecule type" value="Genomic_DNA"/>
</dbReference>
<dbReference type="HOGENOM" id="CLU_1992373_0_0_1"/>
<dbReference type="OrthoDB" id="10428495at2759"/>
<dbReference type="VEuPathDB" id="FungiDB:CHGG_10124"/>
<proteinExistence type="predicted"/>
<dbReference type="InParanoid" id="Q2GPI0"/>
<accession>Q2GPI0</accession>
<protein>
    <submittedName>
        <fullName evidence="1">Uncharacterized protein</fullName>
    </submittedName>
</protein>
<sequence length="125" mass="13608">MLEDVTIMVACSRLAGYAGSTPSQSLSKKDGQWDVRPIAQEGPCQGNEQVLILLIKGVVSTLSTLKWIVYSHSFWGALGVLQLAITTTVRYKLGSRLLRQAFVVHLLAAPNLSTLERLPSTEAEP</sequence>
<reference evidence="2" key="1">
    <citation type="journal article" date="2015" name="Genome Announc.">
        <title>Draft genome sequence of the cellulolytic fungus Chaetomium globosum.</title>
        <authorList>
            <person name="Cuomo C.A."/>
            <person name="Untereiner W.A."/>
            <person name="Ma L.-J."/>
            <person name="Grabherr M."/>
            <person name="Birren B.W."/>
        </authorList>
    </citation>
    <scope>NUCLEOTIDE SEQUENCE [LARGE SCALE GENOMIC DNA]</scope>
    <source>
        <strain evidence="2">ATCC 6205 / CBS 148.51 / DSM 1962 / NBRC 6347 / NRRL 1970</strain>
    </source>
</reference>